<evidence type="ECO:0000313" key="9">
    <source>
        <dbReference type="Proteomes" id="UP000664534"/>
    </source>
</evidence>
<reference evidence="8" key="1">
    <citation type="submission" date="2021-03" db="EMBL/GenBank/DDBJ databases">
        <authorList>
            <person name="Tagirdzhanova G."/>
        </authorList>
    </citation>
    <scope>NUCLEOTIDE SEQUENCE</scope>
</reference>
<keyword evidence="9" id="KW-1185">Reference proteome</keyword>
<comment type="cofactor">
    <cofactor evidence="7">
        <name>heme</name>
        <dbReference type="ChEBI" id="CHEBI:30413"/>
    </cofactor>
</comment>
<dbReference type="GO" id="GO:0004497">
    <property type="term" value="F:monooxygenase activity"/>
    <property type="evidence" value="ECO:0007669"/>
    <property type="project" value="UniProtKB-KW"/>
</dbReference>
<evidence type="ECO:0000256" key="3">
    <source>
        <dbReference type="ARBA" id="ARBA00022723"/>
    </source>
</evidence>
<keyword evidence="3 7" id="KW-0479">Metal-binding</keyword>
<dbReference type="InterPro" id="IPR002401">
    <property type="entry name" value="Cyt_P450_E_grp-I"/>
</dbReference>
<dbReference type="GO" id="GO:0005506">
    <property type="term" value="F:iron ion binding"/>
    <property type="evidence" value="ECO:0007669"/>
    <property type="project" value="InterPro"/>
</dbReference>
<dbReference type="Pfam" id="PF00067">
    <property type="entry name" value="p450"/>
    <property type="match status" value="1"/>
</dbReference>
<dbReference type="PRINTS" id="PR00463">
    <property type="entry name" value="EP450I"/>
</dbReference>
<comment type="caution">
    <text evidence="8">The sequence shown here is derived from an EMBL/GenBank/DDBJ whole genome shotgun (WGS) entry which is preliminary data.</text>
</comment>
<gene>
    <name evidence="8" type="ORF">IMSHALPRED_010949</name>
</gene>
<dbReference type="OrthoDB" id="10029320at2759"/>
<dbReference type="EMBL" id="CAJPDT010000095">
    <property type="protein sequence ID" value="CAF9936911.1"/>
    <property type="molecule type" value="Genomic_DNA"/>
</dbReference>
<accession>A0A8H3G2L1</accession>
<comment type="similarity">
    <text evidence="1">Belongs to the cytochrome P450 family.</text>
</comment>
<evidence type="ECO:0000256" key="6">
    <source>
        <dbReference type="ARBA" id="ARBA00023033"/>
    </source>
</evidence>
<name>A0A8H3G2L1_9LECA</name>
<feature type="binding site" description="axial binding residue" evidence="7">
    <location>
        <position position="452"/>
    </location>
    <ligand>
        <name>heme</name>
        <dbReference type="ChEBI" id="CHEBI:30413"/>
    </ligand>
    <ligandPart>
        <name>Fe</name>
        <dbReference type="ChEBI" id="CHEBI:18248"/>
    </ligandPart>
</feature>
<evidence type="ECO:0000256" key="1">
    <source>
        <dbReference type="ARBA" id="ARBA00010617"/>
    </source>
</evidence>
<proteinExistence type="inferred from homology"/>
<dbReference type="Proteomes" id="UP000664534">
    <property type="component" value="Unassembled WGS sequence"/>
</dbReference>
<dbReference type="GO" id="GO:0016705">
    <property type="term" value="F:oxidoreductase activity, acting on paired donors, with incorporation or reduction of molecular oxygen"/>
    <property type="evidence" value="ECO:0007669"/>
    <property type="project" value="InterPro"/>
</dbReference>
<dbReference type="InterPro" id="IPR050196">
    <property type="entry name" value="Cytochrome_P450_Monoox"/>
</dbReference>
<dbReference type="PANTHER" id="PTHR24291">
    <property type="entry name" value="CYTOCHROME P450 FAMILY 4"/>
    <property type="match status" value="1"/>
</dbReference>
<dbReference type="Gene3D" id="1.10.630.10">
    <property type="entry name" value="Cytochrome P450"/>
    <property type="match status" value="1"/>
</dbReference>
<evidence type="ECO:0000256" key="5">
    <source>
        <dbReference type="ARBA" id="ARBA00023004"/>
    </source>
</evidence>
<evidence type="ECO:0008006" key="10">
    <source>
        <dbReference type="Google" id="ProtNLM"/>
    </source>
</evidence>
<dbReference type="PANTHER" id="PTHR24291:SF50">
    <property type="entry name" value="BIFUNCTIONAL ALBAFLAVENONE MONOOXYGENASE_TERPENE SYNTHASE"/>
    <property type="match status" value="1"/>
</dbReference>
<dbReference type="GO" id="GO:0020037">
    <property type="term" value="F:heme binding"/>
    <property type="evidence" value="ECO:0007669"/>
    <property type="project" value="InterPro"/>
</dbReference>
<dbReference type="AlphaFoldDB" id="A0A8H3G2L1"/>
<evidence type="ECO:0000256" key="2">
    <source>
        <dbReference type="ARBA" id="ARBA00022617"/>
    </source>
</evidence>
<organism evidence="8 9">
    <name type="scientific">Imshaugia aleurites</name>
    <dbReference type="NCBI Taxonomy" id="172621"/>
    <lineage>
        <taxon>Eukaryota</taxon>
        <taxon>Fungi</taxon>
        <taxon>Dikarya</taxon>
        <taxon>Ascomycota</taxon>
        <taxon>Pezizomycotina</taxon>
        <taxon>Lecanoromycetes</taxon>
        <taxon>OSLEUM clade</taxon>
        <taxon>Lecanoromycetidae</taxon>
        <taxon>Lecanorales</taxon>
        <taxon>Lecanorineae</taxon>
        <taxon>Parmeliaceae</taxon>
        <taxon>Imshaugia</taxon>
    </lineage>
</organism>
<evidence type="ECO:0000256" key="7">
    <source>
        <dbReference type="PIRSR" id="PIRSR602401-1"/>
    </source>
</evidence>
<keyword evidence="5 7" id="KW-0408">Iron</keyword>
<keyword evidence="6" id="KW-0503">Monooxygenase</keyword>
<protein>
    <recommendedName>
        <fullName evidence="10">Cytochrome P450</fullName>
    </recommendedName>
</protein>
<evidence type="ECO:0000256" key="4">
    <source>
        <dbReference type="ARBA" id="ARBA00023002"/>
    </source>
</evidence>
<dbReference type="InterPro" id="IPR036396">
    <property type="entry name" value="Cyt_P450_sf"/>
</dbReference>
<evidence type="ECO:0000313" key="8">
    <source>
        <dbReference type="EMBL" id="CAF9936911.1"/>
    </source>
</evidence>
<dbReference type="SUPFAM" id="SSF48264">
    <property type="entry name" value="Cytochrome P450"/>
    <property type="match status" value="1"/>
</dbReference>
<dbReference type="CDD" id="cd11051">
    <property type="entry name" value="CYP59-like"/>
    <property type="match status" value="1"/>
</dbReference>
<dbReference type="PRINTS" id="PR00385">
    <property type="entry name" value="P450"/>
</dbReference>
<keyword evidence="4" id="KW-0560">Oxidoreductase</keyword>
<dbReference type="InterPro" id="IPR001128">
    <property type="entry name" value="Cyt_P450"/>
</dbReference>
<keyword evidence="2 7" id="KW-0349">Heme</keyword>
<sequence>MVRLYIRLYKHRRALDGLPKPPFSFWFGHLPTIGKLMQALPPKCHAHVMMHYLHILHKLPPVFYIDTWPFGYPLCVIVDPEVAYQVTIQNPLPKHDALQEILRPLAGKKNLVSMNGAEHKRWRAIFNPGFSSAHLMTLVDGIVDDSTLFMDILGRHAEEQDIFPLEEAATRLTVDIIGRVVLDTQMHAQTSENDFVSAFRSQLTWLLKHDEMNPFVLFNPMRPIVFQYNKWRMDKFVGKALEERFSSRPDKDPANSPVEKRNRPVIDLALDAYHEEKRVKHTTVGIDATFKKFATDQIKTFMFAGHDTTSSTICYIAYSLSEHPEALRNVRQEHDEVFGTNVAQTPHLIKKDPYLLNKMPYTVAIIKETLRLYPSGSSVRKGVRGLFLHHNGNKYPTEGFMIWLVSCASQRCPDLWPSPDSFIPERWLVKEGDPLFPIKGAWRPFELGPRQCIGIELAMIEMKVIVALMLRSFDFKVAYGELDARDEKKGLKLGLRTTPDGERAYQTLIATAKPVDGMPVRVQRRNL</sequence>